<evidence type="ECO:0000256" key="1">
    <source>
        <dbReference type="ARBA" id="ARBA00006018"/>
    </source>
</evidence>
<evidence type="ECO:0000313" key="2">
    <source>
        <dbReference type="EMBL" id="MFD0888096.1"/>
    </source>
</evidence>
<keyword evidence="3" id="KW-1185">Reference proteome</keyword>
<dbReference type="PRINTS" id="PR00445">
    <property type="entry name" value="HUPFHYPC"/>
</dbReference>
<dbReference type="SUPFAM" id="SSF159127">
    <property type="entry name" value="HupF/HypC-like"/>
    <property type="match status" value="1"/>
</dbReference>
<sequence>MCLGIPGKIVEMPADHADLARVDVSGVRRAIDVGLLEGEELRPGDWILIHAGFALSKIDKDEARAAMEFLEGIGQAYDELAALKESSLDASGRGEA</sequence>
<dbReference type="Proteomes" id="UP001597024">
    <property type="component" value="Unassembled WGS sequence"/>
</dbReference>
<comment type="similarity">
    <text evidence="1">Belongs to the HupF/HypC family.</text>
</comment>
<organism evidence="2 3">
    <name type="scientific">Streptosporangium algeriense</name>
    <dbReference type="NCBI Taxonomy" id="1682748"/>
    <lineage>
        <taxon>Bacteria</taxon>
        <taxon>Bacillati</taxon>
        <taxon>Actinomycetota</taxon>
        <taxon>Actinomycetes</taxon>
        <taxon>Streptosporangiales</taxon>
        <taxon>Streptosporangiaceae</taxon>
        <taxon>Streptosporangium</taxon>
    </lineage>
</organism>
<reference evidence="3" key="1">
    <citation type="journal article" date="2019" name="Int. J. Syst. Evol. Microbiol.">
        <title>The Global Catalogue of Microorganisms (GCM) 10K type strain sequencing project: providing services to taxonomists for standard genome sequencing and annotation.</title>
        <authorList>
            <consortium name="The Broad Institute Genomics Platform"/>
            <consortium name="The Broad Institute Genome Sequencing Center for Infectious Disease"/>
            <person name="Wu L."/>
            <person name="Ma J."/>
        </authorList>
    </citation>
    <scope>NUCLEOTIDE SEQUENCE [LARGE SCALE GENOMIC DNA]</scope>
    <source>
        <strain evidence="3">CCUG 62974</strain>
    </source>
</reference>
<dbReference type="NCBIfam" id="TIGR00074">
    <property type="entry name" value="hypC_hupF"/>
    <property type="match status" value="1"/>
</dbReference>
<protein>
    <submittedName>
        <fullName evidence="2">HypC/HybG/HupF family hydrogenase formation chaperone</fullName>
    </submittedName>
</protein>
<proteinExistence type="inferred from homology"/>
<accession>A0ABW3DZ31</accession>
<dbReference type="InterPro" id="IPR019812">
    <property type="entry name" value="Hydgase_assmbl_chp_CS"/>
</dbReference>
<dbReference type="InterPro" id="IPR001109">
    <property type="entry name" value="Hydrogenase_HupF/HypC"/>
</dbReference>
<name>A0ABW3DZ31_9ACTN</name>
<dbReference type="PANTHER" id="PTHR35177:SF2">
    <property type="entry name" value="HYDROGENASE MATURATION FACTOR HYBG"/>
    <property type="match status" value="1"/>
</dbReference>
<dbReference type="PROSITE" id="PS01097">
    <property type="entry name" value="HUPF_HYPC"/>
    <property type="match status" value="1"/>
</dbReference>
<dbReference type="EMBL" id="JBHTHX010001186">
    <property type="protein sequence ID" value="MFD0888096.1"/>
    <property type="molecule type" value="Genomic_DNA"/>
</dbReference>
<dbReference type="PANTHER" id="PTHR35177">
    <property type="entry name" value="HYDROGENASE MATURATION FACTOR HYBG"/>
    <property type="match status" value="1"/>
</dbReference>
<comment type="caution">
    <text evidence="2">The sequence shown here is derived from an EMBL/GenBank/DDBJ whole genome shotgun (WGS) entry which is preliminary data.</text>
</comment>
<gene>
    <name evidence="2" type="ORF">ACFQ08_26450</name>
</gene>
<dbReference type="Pfam" id="PF01455">
    <property type="entry name" value="HupF_HypC"/>
    <property type="match status" value="1"/>
</dbReference>
<evidence type="ECO:0000313" key="3">
    <source>
        <dbReference type="Proteomes" id="UP001597024"/>
    </source>
</evidence>
<dbReference type="Gene3D" id="2.30.30.140">
    <property type="match status" value="1"/>
</dbReference>